<evidence type="ECO:0000313" key="2">
    <source>
        <dbReference type="Proteomes" id="UP000799538"/>
    </source>
</evidence>
<dbReference type="Gene3D" id="3.80.10.10">
    <property type="entry name" value="Ribonuclease Inhibitor"/>
    <property type="match status" value="2"/>
</dbReference>
<dbReference type="PANTHER" id="PTHR24113">
    <property type="entry name" value="RAN GTPASE-ACTIVATING PROTEIN 1"/>
    <property type="match status" value="1"/>
</dbReference>
<evidence type="ECO:0000313" key="1">
    <source>
        <dbReference type="EMBL" id="KAF2226687.1"/>
    </source>
</evidence>
<dbReference type="EMBL" id="ML992502">
    <property type="protein sequence ID" value="KAF2226687.1"/>
    <property type="molecule type" value="Genomic_DNA"/>
</dbReference>
<reference evidence="2" key="1">
    <citation type="journal article" date="2020" name="Stud. Mycol.">
        <title>101 Dothideomycetes genomes: A test case for predicting lifestyles and emergence of pathogens.</title>
        <authorList>
            <person name="Haridas S."/>
            <person name="Albert R."/>
            <person name="Binder M."/>
            <person name="Bloem J."/>
            <person name="LaButti K."/>
            <person name="Salamov A."/>
            <person name="Andreopoulos B."/>
            <person name="Baker S."/>
            <person name="Barry K."/>
            <person name="Bills G."/>
            <person name="Bluhm B."/>
            <person name="Cannon C."/>
            <person name="Castanera R."/>
            <person name="Culley D."/>
            <person name="Daum C."/>
            <person name="Ezra D."/>
            <person name="Gonzalez J."/>
            <person name="Henrissat B."/>
            <person name="Kuo A."/>
            <person name="Liang C."/>
            <person name="Lipzen A."/>
            <person name="Lutzoni F."/>
            <person name="Magnuson J."/>
            <person name="Mondo S."/>
            <person name="Nolan M."/>
            <person name="Ohm R."/>
            <person name="Pangilinan J."/>
            <person name="Park H.-J."/>
            <person name="Ramirez L."/>
            <person name="Alfaro M."/>
            <person name="Sun H."/>
            <person name="Tritt A."/>
            <person name="Yoshinaga Y."/>
            <person name="Zwiers L.-H."/>
            <person name="Turgeon B."/>
            <person name="Goodwin S."/>
            <person name="Spatafora J."/>
            <person name="Crous P."/>
            <person name="Grigoriev I."/>
        </authorList>
    </citation>
    <scope>NUCLEOTIDE SEQUENCE [LARGE SCALE GENOMIC DNA]</scope>
    <source>
        <strain evidence="2">CECT 20119</strain>
    </source>
</reference>
<dbReference type="Proteomes" id="UP000799538">
    <property type="component" value="Unassembled WGS sequence"/>
</dbReference>
<name>A0A6A6GLY7_9PEZI</name>
<organism evidence="1 2">
    <name type="scientific">Elsinoe ampelina</name>
    <dbReference type="NCBI Taxonomy" id="302913"/>
    <lineage>
        <taxon>Eukaryota</taxon>
        <taxon>Fungi</taxon>
        <taxon>Dikarya</taxon>
        <taxon>Ascomycota</taxon>
        <taxon>Pezizomycotina</taxon>
        <taxon>Dothideomycetes</taxon>
        <taxon>Dothideomycetidae</taxon>
        <taxon>Myriangiales</taxon>
        <taxon>Elsinoaceae</taxon>
        <taxon>Elsinoe</taxon>
    </lineage>
</organism>
<evidence type="ECO:0008006" key="3">
    <source>
        <dbReference type="Google" id="ProtNLM"/>
    </source>
</evidence>
<dbReference type="GO" id="GO:0005096">
    <property type="term" value="F:GTPase activator activity"/>
    <property type="evidence" value="ECO:0007669"/>
    <property type="project" value="InterPro"/>
</dbReference>
<sequence length="581" mass="64300">MDARVDSRVLGLPRRRSKHSDLAHDLADLVIPGHALPISKYEKDVVHLRAAVVNHRQRDIQDATKRRQTTSWTCRLIEQGPWNERDHPVSYDGPPALPMPVELSDAQSLQPFFQHLSGNGDDFGNLPDAQEGHEPYYNIHMLEYKKGVLYSDGRLDLCKKVVGPHNIGSLMHSLRTNTFTKHFLLGNNVIGPAGAQAISQFVNDFPDRFETWYLAGNCIDSMSLGMLVDAWVRSSAITNIWLKRNPLGPAAAPHLFHLVTQTKNLRTLDLDQTELSDAGAAQFFTLLGKYLQCNPPIALRHLYLNANGLGPLAMAALSNLLSQPNCRLQSLYMSLNPIGLSLPLLCPGIAQCSSLDRLVLSSCGLTTASVIPLLTAAVGHSSLRVLDLGQSYATNDLSARFNWLDDDLVPSLVDFISASPALIYLSLDHVPMTAGGSAFSYLSTEADPASSVGGITALNRAVAAHPSLQTFDAKSIYPNNMCRTKMYRDHQWLFHATRKEAKANLIANVEKAHGMSFEEWFEGERRFLLSPRDVRFIDSVYRNRDAGKARRGEMILQKRWKQGDGVLDEVKRAGQAMDTGS</sequence>
<dbReference type="SUPFAM" id="SSF52047">
    <property type="entry name" value="RNI-like"/>
    <property type="match status" value="1"/>
</dbReference>
<dbReference type="InterPro" id="IPR032675">
    <property type="entry name" value="LRR_dom_sf"/>
</dbReference>
<proteinExistence type="predicted"/>
<dbReference type="AlphaFoldDB" id="A0A6A6GLY7"/>
<dbReference type="OrthoDB" id="333024at2759"/>
<accession>A0A6A6GLY7</accession>
<keyword evidence="2" id="KW-1185">Reference proteome</keyword>
<gene>
    <name evidence="1" type="ORF">BDZ85DRAFT_191728</name>
</gene>
<dbReference type="InterPro" id="IPR027038">
    <property type="entry name" value="RanGap"/>
</dbReference>
<protein>
    <recommendedName>
        <fullName evidence="3">Leucine rich repeat protein</fullName>
    </recommendedName>
</protein>
<dbReference type="SMART" id="SM00368">
    <property type="entry name" value="LRR_RI"/>
    <property type="match status" value="5"/>
</dbReference>